<name>A0A0V1B5E4_TRISP</name>
<dbReference type="Proteomes" id="UP000054776">
    <property type="component" value="Unassembled WGS sequence"/>
</dbReference>
<accession>A0A0V1B5E4</accession>
<evidence type="ECO:0000313" key="2">
    <source>
        <dbReference type="Proteomes" id="UP000054776"/>
    </source>
</evidence>
<comment type="caution">
    <text evidence="1">The sequence shown here is derived from an EMBL/GenBank/DDBJ whole genome shotgun (WGS) entry which is preliminary data.</text>
</comment>
<gene>
    <name evidence="1" type="ORF">T01_6594</name>
</gene>
<dbReference type="InParanoid" id="A0A0V1B5E4"/>
<organism evidence="1 2">
    <name type="scientific">Trichinella spiralis</name>
    <name type="common">Trichina worm</name>
    <dbReference type="NCBI Taxonomy" id="6334"/>
    <lineage>
        <taxon>Eukaryota</taxon>
        <taxon>Metazoa</taxon>
        <taxon>Ecdysozoa</taxon>
        <taxon>Nematoda</taxon>
        <taxon>Enoplea</taxon>
        <taxon>Dorylaimia</taxon>
        <taxon>Trichinellida</taxon>
        <taxon>Trichinellidae</taxon>
        <taxon>Trichinella</taxon>
    </lineage>
</organism>
<proteinExistence type="predicted"/>
<sequence>MQAEQRQSVIFSRSNEKKSSHDFKGEVCEMAVDLPIKSNNGCHLEVHKNVKAVFVHHCYQGWVLSMDDR</sequence>
<dbReference type="EMBL" id="JYDH01000105">
    <property type="protein sequence ID" value="KRY32109.1"/>
    <property type="molecule type" value="Genomic_DNA"/>
</dbReference>
<protein>
    <submittedName>
        <fullName evidence="1">Uncharacterized protein</fullName>
    </submittedName>
</protein>
<dbReference type="AlphaFoldDB" id="A0A0V1B5E4"/>
<reference evidence="1 2" key="1">
    <citation type="submission" date="2015-01" db="EMBL/GenBank/DDBJ databases">
        <title>Evolution of Trichinella species and genotypes.</title>
        <authorList>
            <person name="Korhonen P.K."/>
            <person name="Edoardo P."/>
            <person name="Giuseppe L.R."/>
            <person name="Gasser R.B."/>
        </authorList>
    </citation>
    <scope>NUCLEOTIDE SEQUENCE [LARGE SCALE GENOMIC DNA]</scope>
    <source>
        <strain evidence="1">ISS3</strain>
    </source>
</reference>
<keyword evidence="2" id="KW-1185">Reference proteome</keyword>
<evidence type="ECO:0000313" key="1">
    <source>
        <dbReference type="EMBL" id="KRY32109.1"/>
    </source>
</evidence>